<name>A0ABD8AX19_PAEAM</name>
<accession>A0ABD8AX19</accession>
<dbReference type="Gene3D" id="3.90.1200.10">
    <property type="match status" value="1"/>
</dbReference>
<dbReference type="Proteomes" id="UP001364764">
    <property type="component" value="Chromosome"/>
</dbReference>
<proteinExistence type="predicted"/>
<gene>
    <name evidence="2" type="ORF">V6668_08200</name>
</gene>
<dbReference type="EMBL" id="CP145892">
    <property type="protein sequence ID" value="WWP22140.1"/>
    <property type="molecule type" value="Genomic_DNA"/>
</dbReference>
<protein>
    <submittedName>
        <fullName evidence="2">Phosphotransferase</fullName>
    </submittedName>
</protein>
<dbReference type="RefSeq" id="WP_338708122.1">
    <property type="nucleotide sequence ID" value="NZ_CP145892.1"/>
</dbReference>
<dbReference type="InterPro" id="IPR002575">
    <property type="entry name" value="Aminoglycoside_PTrfase"/>
</dbReference>
<reference evidence="2 3" key="1">
    <citation type="submission" date="2024-02" db="EMBL/GenBank/DDBJ databases">
        <title>Complete sequences of two Paenibacillus sp. strains and one Lysinibacillus strain isolated from the environment on STAA medium highlight biotechnological potential.</title>
        <authorList>
            <person name="Attere S.A."/>
            <person name="Piche L.C."/>
            <person name="Intertaglia L."/>
            <person name="Lami R."/>
            <person name="Charette S.J."/>
            <person name="Vincent A.T."/>
        </authorList>
    </citation>
    <scope>NUCLEOTIDE SEQUENCE [LARGE SCALE GENOMIC DNA]</scope>
    <source>
        <strain evidence="2 3">Y5S-7</strain>
    </source>
</reference>
<dbReference type="GeneID" id="93475439"/>
<dbReference type="SUPFAM" id="SSF56112">
    <property type="entry name" value="Protein kinase-like (PK-like)"/>
    <property type="match status" value="1"/>
</dbReference>
<dbReference type="InterPro" id="IPR011009">
    <property type="entry name" value="Kinase-like_dom_sf"/>
</dbReference>
<organism evidence="2 3">
    <name type="scientific">Paenibacillus amylolyticus</name>
    <dbReference type="NCBI Taxonomy" id="1451"/>
    <lineage>
        <taxon>Bacteria</taxon>
        <taxon>Bacillati</taxon>
        <taxon>Bacillota</taxon>
        <taxon>Bacilli</taxon>
        <taxon>Bacillales</taxon>
        <taxon>Paenibacillaceae</taxon>
        <taxon>Paenibacillus</taxon>
    </lineage>
</organism>
<evidence type="ECO:0000259" key="1">
    <source>
        <dbReference type="Pfam" id="PF01636"/>
    </source>
</evidence>
<dbReference type="AlphaFoldDB" id="A0ABD8AX19"/>
<dbReference type="Pfam" id="PF01636">
    <property type="entry name" value="APH"/>
    <property type="match status" value="1"/>
</dbReference>
<feature type="domain" description="Aminoglycoside phosphotransferase" evidence="1">
    <location>
        <begin position="27"/>
        <end position="258"/>
    </location>
</feature>
<evidence type="ECO:0000313" key="2">
    <source>
        <dbReference type="EMBL" id="WWP22140.1"/>
    </source>
</evidence>
<evidence type="ECO:0000313" key="3">
    <source>
        <dbReference type="Proteomes" id="UP001364764"/>
    </source>
</evidence>
<sequence length="271" mass="30846">MNDTQYNLNFEKLCNELQLGELISSPKPISGGLLHRMYAIQTTQANYAVKALNPQIMIRPAAVQNYIDSEKIASVAAEHIHAQPAKRLKGASIHNIDNQFYLIFDWIEGQCLKQDEVTINNSSLMGTILADIHKTDFRQLELDSSQATNSKKIDWLFYLNKGRNENSEWIKILDSNMDKLYEWSMKAKNSSSMLASNNVISHRDLEPKNVMWRQDIPIIIDWESAGYINPMHDLVETAVYWSVDSAGSINEEKFLAFISGYKKRVGSLTAN</sequence>